<protein>
    <submittedName>
        <fullName evidence="2">Uncharacterized protein</fullName>
    </submittedName>
</protein>
<proteinExistence type="predicted"/>
<dbReference type="AlphaFoldDB" id="M0I3P2"/>
<keyword evidence="3" id="KW-1185">Reference proteome</keyword>
<evidence type="ECO:0000313" key="3">
    <source>
        <dbReference type="Proteomes" id="UP000011550"/>
    </source>
</evidence>
<feature type="transmembrane region" description="Helical" evidence="1">
    <location>
        <begin position="32"/>
        <end position="55"/>
    </location>
</feature>
<name>M0I3P2_9EURY</name>
<sequence length="246" mass="26858">MLSVVPRVPQHTDDSTRFGVQLVRSRDTPTRLALAALVGSDRFWTGFVVVLPTVLLLATRLHHVFVSFAAGVPVAICLWLQTMSHEFVAPCLTVDTETGTLTTSKSYDSGNTSTIDVSDLERVTVIRFANTALVRLHYSKWTVSKPVSATVPAARVPEFASQLERVGLDVSVREFDSLASASDMIRLRVFGTPIAVLGSFVGIWSLHGPEAFFTDAVVVPAVVLVIFAALSFVRRFRLRRAETSAV</sequence>
<organism evidence="2 3">
    <name type="scientific">Haloferax mucosum ATCC BAA-1512</name>
    <dbReference type="NCBI Taxonomy" id="662479"/>
    <lineage>
        <taxon>Archaea</taxon>
        <taxon>Methanobacteriati</taxon>
        <taxon>Methanobacteriota</taxon>
        <taxon>Stenosarchaea group</taxon>
        <taxon>Halobacteria</taxon>
        <taxon>Halobacteriales</taxon>
        <taxon>Haloferacaceae</taxon>
        <taxon>Haloferax</taxon>
    </lineage>
</organism>
<dbReference type="PATRIC" id="fig|662479.7.peg.2821"/>
<keyword evidence="1" id="KW-0472">Membrane</keyword>
<dbReference type="STRING" id="662479.C440_13939"/>
<feature type="transmembrane region" description="Helical" evidence="1">
    <location>
        <begin position="61"/>
        <end position="80"/>
    </location>
</feature>
<reference evidence="2 3" key="1">
    <citation type="journal article" date="2014" name="PLoS Genet.">
        <title>Phylogenetically driven sequencing of extremely halophilic archaea reveals strategies for static and dynamic osmo-response.</title>
        <authorList>
            <person name="Becker E.A."/>
            <person name="Seitzer P.M."/>
            <person name="Tritt A."/>
            <person name="Larsen D."/>
            <person name="Krusor M."/>
            <person name="Yao A.I."/>
            <person name="Wu D."/>
            <person name="Madern D."/>
            <person name="Eisen J.A."/>
            <person name="Darling A.E."/>
            <person name="Facciotti M.T."/>
        </authorList>
    </citation>
    <scope>NUCLEOTIDE SEQUENCE [LARGE SCALE GENOMIC DNA]</scope>
    <source>
        <strain evidence="2 3">ATCC BAA-1512</strain>
    </source>
</reference>
<keyword evidence="1" id="KW-0812">Transmembrane</keyword>
<evidence type="ECO:0000256" key="1">
    <source>
        <dbReference type="SAM" id="Phobius"/>
    </source>
</evidence>
<accession>M0I3P2</accession>
<gene>
    <name evidence="2" type="ORF">C440_13939</name>
</gene>
<dbReference type="EMBL" id="AOLN01000018">
    <property type="protein sequence ID" value="ELZ91420.1"/>
    <property type="molecule type" value="Genomic_DNA"/>
</dbReference>
<feature type="transmembrane region" description="Helical" evidence="1">
    <location>
        <begin position="212"/>
        <end position="233"/>
    </location>
</feature>
<comment type="caution">
    <text evidence="2">The sequence shown here is derived from an EMBL/GenBank/DDBJ whole genome shotgun (WGS) entry which is preliminary data.</text>
</comment>
<dbReference type="Proteomes" id="UP000011550">
    <property type="component" value="Unassembled WGS sequence"/>
</dbReference>
<evidence type="ECO:0000313" key="2">
    <source>
        <dbReference type="EMBL" id="ELZ91420.1"/>
    </source>
</evidence>
<feature type="transmembrane region" description="Helical" evidence="1">
    <location>
        <begin position="187"/>
        <end position="206"/>
    </location>
</feature>
<keyword evidence="1" id="KW-1133">Transmembrane helix</keyword>